<feature type="domain" description="TLDc" evidence="11">
    <location>
        <begin position="6"/>
        <end position="173"/>
    </location>
</feature>
<keyword evidence="6" id="KW-0458">Lysosome</keyword>
<protein>
    <recommendedName>
        <fullName evidence="7">MTOR-associated protein MEAK7</fullName>
    </recommendedName>
    <alternativeName>
        <fullName evidence="9">TBC/LysM-associated domain-containing protein 1</fullName>
    </alternativeName>
    <alternativeName>
        <fullName evidence="8">TLD domain-containing protein 1</fullName>
    </alternativeName>
</protein>
<reference evidence="12 13" key="1">
    <citation type="submission" date="2023-02" db="EMBL/GenBank/DDBJ databases">
        <title>LHISI_Scaffold_Assembly.</title>
        <authorList>
            <person name="Stuart O.P."/>
            <person name="Cleave R."/>
            <person name="Magrath M.J.L."/>
            <person name="Mikheyev A.S."/>
        </authorList>
    </citation>
    <scope>NUCLEOTIDE SEQUENCE [LARGE SCALE GENOMIC DNA]</scope>
    <source>
        <strain evidence="12">Daus_M_001</strain>
        <tissue evidence="12">Leg muscle</tissue>
    </source>
</reference>
<evidence type="ECO:0000256" key="3">
    <source>
        <dbReference type="ARBA" id="ARBA00004496"/>
    </source>
</evidence>
<dbReference type="PROSITE" id="PS51886">
    <property type="entry name" value="TLDC"/>
    <property type="match status" value="1"/>
</dbReference>
<dbReference type="SMART" id="SM00584">
    <property type="entry name" value="TLDc"/>
    <property type="match status" value="1"/>
</dbReference>
<organism evidence="12 13">
    <name type="scientific">Dryococelus australis</name>
    <dbReference type="NCBI Taxonomy" id="614101"/>
    <lineage>
        <taxon>Eukaryota</taxon>
        <taxon>Metazoa</taxon>
        <taxon>Ecdysozoa</taxon>
        <taxon>Arthropoda</taxon>
        <taxon>Hexapoda</taxon>
        <taxon>Insecta</taxon>
        <taxon>Pterygota</taxon>
        <taxon>Neoptera</taxon>
        <taxon>Polyneoptera</taxon>
        <taxon>Phasmatodea</taxon>
        <taxon>Verophasmatodea</taxon>
        <taxon>Anareolatae</taxon>
        <taxon>Phasmatidae</taxon>
        <taxon>Eurycanthinae</taxon>
        <taxon>Dryococelus</taxon>
    </lineage>
</organism>
<evidence type="ECO:0000256" key="5">
    <source>
        <dbReference type="ARBA" id="ARBA00023136"/>
    </source>
</evidence>
<evidence type="ECO:0000256" key="9">
    <source>
        <dbReference type="ARBA" id="ARBA00042134"/>
    </source>
</evidence>
<sequence>MKKFPSILDLSHMLFLNMALPLKLQTEWRFLFSTAVHGESFSKMIGHVVGQGPTLIIIKDTGGHIFGGFASDSWKIGPNYLGDSTCFLFSLKPCMMVYETTGYNNHYQYLNIQQQTMPNGLGMGGQFNYFGMWLDAAFGSGHCSETCTTYKNCPMLSSSKNFTVSHVEVWAVGPKPKSEDEDEEEGEGGSKKSILDVDLGAKALLELVGKSQHSEGIREIDADED</sequence>
<evidence type="ECO:0000256" key="7">
    <source>
        <dbReference type="ARBA" id="ARBA00039594"/>
    </source>
</evidence>
<evidence type="ECO:0000256" key="4">
    <source>
        <dbReference type="ARBA" id="ARBA00022490"/>
    </source>
</evidence>
<dbReference type="InterPro" id="IPR006571">
    <property type="entry name" value="TLDc_dom"/>
</dbReference>
<evidence type="ECO:0000256" key="6">
    <source>
        <dbReference type="ARBA" id="ARBA00023228"/>
    </source>
</evidence>
<evidence type="ECO:0000256" key="1">
    <source>
        <dbReference type="ARBA" id="ARBA00004370"/>
    </source>
</evidence>
<evidence type="ECO:0000259" key="11">
    <source>
        <dbReference type="PROSITE" id="PS51886"/>
    </source>
</evidence>
<keyword evidence="5" id="KW-0472">Membrane</keyword>
<keyword evidence="4" id="KW-0963">Cytoplasm</keyword>
<dbReference type="PANTHER" id="PTHR23354">
    <property type="entry name" value="NUCLEOLAR PROTEIN 7/ESTROGEN RECEPTOR COACTIVATOR-RELATED"/>
    <property type="match status" value="1"/>
</dbReference>
<dbReference type="Proteomes" id="UP001159363">
    <property type="component" value="Chromosome 13"/>
</dbReference>
<dbReference type="PANTHER" id="PTHR23354:SF131">
    <property type="entry name" value="MTOR-ASSOCIATED PROTEIN MEAK7"/>
    <property type="match status" value="1"/>
</dbReference>
<evidence type="ECO:0000256" key="10">
    <source>
        <dbReference type="SAM" id="MobiDB-lite"/>
    </source>
</evidence>
<dbReference type="Pfam" id="PF07534">
    <property type="entry name" value="TLD"/>
    <property type="match status" value="1"/>
</dbReference>
<evidence type="ECO:0000313" key="13">
    <source>
        <dbReference type="Proteomes" id="UP001159363"/>
    </source>
</evidence>
<comment type="caution">
    <text evidence="12">The sequence shown here is derived from an EMBL/GenBank/DDBJ whole genome shotgun (WGS) entry which is preliminary data.</text>
</comment>
<name>A0ABQ9G9D4_9NEOP</name>
<evidence type="ECO:0000313" key="12">
    <source>
        <dbReference type="EMBL" id="KAJ8868863.1"/>
    </source>
</evidence>
<evidence type="ECO:0000256" key="2">
    <source>
        <dbReference type="ARBA" id="ARBA00004371"/>
    </source>
</evidence>
<gene>
    <name evidence="12" type="ORF">PR048_030404</name>
</gene>
<proteinExistence type="predicted"/>
<comment type="subcellular location">
    <subcellularLocation>
        <location evidence="3">Cytoplasm</location>
    </subcellularLocation>
    <subcellularLocation>
        <location evidence="2">Lysosome</location>
    </subcellularLocation>
    <subcellularLocation>
        <location evidence="1">Membrane</location>
    </subcellularLocation>
</comment>
<accession>A0ABQ9G9D4</accession>
<evidence type="ECO:0000256" key="8">
    <source>
        <dbReference type="ARBA" id="ARBA00041780"/>
    </source>
</evidence>
<keyword evidence="13" id="KW-1185">Reference proteome</keyword>
<dbReference type="EMBL" id="JARBHB010000014">
    <property type="protein sequence ID" value="KAJ8868863.1"/>
    <property type="molecule type" value="Genomic_DNA"/>
</dbReference>
<feature type="region of interest" description="Disordered" evidence="10">
    <location>
        <begin position="173"/>
        <end position="194"/>
    </location>
</feature>